<dbReference type="EMBL" id="CH471087">
    <property type="protein sequence ID" value="EAW55424.1"/>
    <property type="molecule type" value="Genomic_DNA"/>
</dbReference>
<organism evidence="1">
    <name type="scientific">Homo sapiens</name>
    <name type="common">Human</name>
    <dbReference type="NCBI Taxonomy" id="9606"/>
    <lineage>
        <taxon>Eukaryota</taxon>
        <taxon>Metazoa</taxon>
        <taxon>Chordata</taxon>
        <taxon>Craniata</taxon>
        <taxon>Vertebrata</taxon>
        <taxon>Euteleostomi</taxon>
        <taxon>Mammalia</taxon>
        <taxon>Eutheria</taxon>
        <taxon>Euarchontoglires</taxon>
        <taxon>Primates</taxon>
        <taxon>Haplorrhini</taxon>
        <taxon>Catarrhini</taxon>
        <taxon>Hominidae</taxon>
        <taxon>Homo</taxon>
    </lineage>
</organism>
<accession>Q9P1K9</accession>
<gene>
    <name evidence="2" type="ORF">hCG_2036704</name>
</gene>
<dbReference type="AlphaFoldDB" id="Q9P1K9"/>
<sequence>MCFLSLVVYVMNHIYCFACVEPTLHPRDKAYLIMMGKLFDVLVGLFCQYFIEDFCIDVHQGYWPYFFIVSLPGFGIRRMLAS</sequence>
<protein>
    <submittedName>
        <fullName evidence="2">HCG2036704</fullName>
    </submittedName>
    <submittedName>
        <fullName evidence="1">PRO1051</fullName>
    </submittedName>
</protein>
<evidence type="ECO:0000313" key="2">
    <source>
        <dbReference type="EMBL" id="EAW55424.1"/>
    </source>
</evidence>
<proteinExistence type="evidence at transcript level"/>
<dbReference type="EMBL" id="AF116619">
    <property type="protein sequence ID" value="AAF71043.1"/>
    <property type="molecule type" value="mRNA"/>
</dbReference>
<reference evidence="2" key="3">
    <citation type="submission" date="2005-07" db="EMBL/GenBank/DDBJ databases">
        <authorList>
            <person name="Mural R.J."/>
            <person name="Istrail S."/>
            <person name="Sutton G."/>
            <person name="Florea L."/>
            <person name="Halpern A.L."/>
            <person name="Mobarry C.M."/>
            <person name="Lippert R."/>
            <person name="Walenz B."/>
            <person name="Shatkay H."/>
            <person name="Dew I."/>
            <person name="Miller J.R."/>
            <person name="Flanigan M.J."/>
            <person name="Edwards N.J."/>
            <person name="Bolanos R."/>
            <person name="Fasulo D."/>
            <person name="Halldorsson B.V."/>
            <person name="Hannenhalli S."/>
            <person name="Turner R."/>
            <person name="Yooseph S."/>
            <person name="Lu F."/>
            <person name="Nusskern D.R."/>
            <person name="Shue B.C."/>
            <person name="Zheng X.H."/>
            <person name="Zhong F."/>
            <person name="Delcher A.L."/>
            <person name="Huson D.H."/>
            <person name="Kravitz S.A."/>
            <person name="Mouchard L."/>
            <person name="Reinert K."/>
            <person name="Remington K.A."/>
            <person name="Clark A.G."/>
            <person name="Waterman M.S."/>
            <person name="Eichler E.E."/>
            <person name="Adams M.D."/>
            <person name="Hunkapiller M.W."/>
            <person name="Myers E.W."/>
            <person name="Venter J.C."/>
        </authorList>
    </citation>
    <scope>NUCLEOTIDE SEQUENCE</scope>
</reference>
<name>Q9P1K9_HUMAN</name>
<reference evidence="1" key="1">
    <citation type="submission" date="1998-12" db="EMBL/GenBank/DDBJ databases">
        <title>Functional prediction of the coding sequences of 121 new genes deduced by analysis of cDNA clones from human fetal liver.</title>
        <authorList>
            <person name="Zhang C."/>
            <person name="Yu Y."/>
            <person name="Zhang S."/>
            <person name="Wei H."/>
            <person name="Zhou G."/>
            <person name="Ouyang S."/>
            <person name="Luo L."/>
            <person name="Bi J."/>
            <person name="Liu M."/>
            <person name="He F."/>
        </authorList>
    </citation>
    <scope>NUCLEOTIDE SEQUENCE</scope>
    <source>
        <tissue evidence="1">Liver</tissue>
    </source>
</reference>
<reference evidence="2" key="2">
    <citation type="journal article" date="2001" name="Science">
        <title>The sequence of the human genome.</title>
        <authorList>
            <person name="Venter J.C."/>
            <person name="Adams M.D."/>
            <person name="Myers E.W."/>
            <person name="Li P.W."/>
            <person name="Mural R.J."/>
            <person name="Sutton G.G."/>
            <person name="Smith H.O."/>
            <person name="Yandell M."/>
            <person name="Evans C.A."/>
            <person name="Holt R.A."/>
            <person name="Gocayne J.D."/>
            <person name="Amanatides P."/>
            <person name="Ballew R.M."/>
            <person name="Huson D.H."/>
            <person name="Wortman J.R."/>
            <person name="Zhang Q."/>
            <person name="Kodira C.D."/>
            <person name="Zheng X.H."/>
            <person name="Chen L."/>
            <person name="Skupski M."/>
            <person name="Subramanian G."/>
            <person name="Thomas P.D."/>
            <person name="Zhang J."/>
            <person name="Gabor Miklos G.L."/>
            <person name="Nelson C."/>
            <person name="Broder S."/>
            <person name="Clark A.G."/>
            <person name="Nadeau J."/>
            <person name="McKusick V.A."/>
            <person name="Zinder N."/>
            <person name="Levine A.J."/>
            <person name="Roberts R.J."/>
            <person name="Simon M."/>
            <person name="Slayman C."/>
            <person name="Hunkapiller M."/>
            <person name="Bolanos R."/>
            <person name="Delcher A."/>
            <person name="Dew I."/>
            <person name="Fasulo D."/>
            <person name="Flanigan M."/>
            <person name="Florea L."/>
            <person name="Halpern A."/>
            <person name="Hannenhalli S."/>
            <person name="Kravitz S."/>
            <person name="Levy S."/>
            <person name="Mobarry C."/>
            <person name="Reinert K."/>
            <person name="Remington K."/>
            <person name="Abu-Threideh J."/>
            <person name="Beasley E."/>
            <person name="Biddick K."/>
            <person name="Bonazzi V."/>
            <person name="Brandon R."/>
            <person name="Cargill M."/>
            <person name="Chandramouliswaran I."/>
            <person name="Charlab R."/>
            <person name="Chaturvedi K."/>
            <person name="Deng Z."/>
            <person name="Di Francesco V."/>
            <person name="Dunn P."/>
            <person name="Eilbeck K."/>
            <person name="Evangelista C."/>
            <person name="Gabrielian A.E."/>
            <person name="Gan W."/>
            <person name="Ge W."/>
            <person name="Gong F."/>
            <person name="Gu Z."/>
            <person name="Guan P."/>
            <person name="Heiman T.J."/>
            <person name="Higgins M.E."/>
            <person name="Ji R.R."/>
            <person name="Ke Z."/>
            <person name="Ketchum K.A."/>
            <person name="Lai Z."/>
            <person name="Lei Y."/>
            <person name="Li Z."/>
            <person name="Li J."/>
            <person name="Liang Y."/>
            <person name="Lin X."/>
            <person name="Lu F."/>
            <person name="Merkulov G.V."/>
            <person name="Milshina N."/>
            <person name="Moore H.M."/>
            <person name="Naik A.K."/>
            <person name="Narayan V.A."/>
            <person name="Neelam B."/>
            <person name="Nusskern D."/>
            <person name="Rusch D.B."/>
            <person name="Salzberg S."/>
            <person name="Shao W."/>
            <person name="Shue B."/>
            <person name="Sun J."/>
            <person name="Wang Z."/>
            <person name="Wang A."/>
            <person name="Wang X."/>
            <person name="Wang J."/>
            <person name="Wei M."/>
            <person name="Wides R."/>
            <person name="Xiao C."/>
            <person name="Yan C."/>
            <person name="Yao A."/>
            <person name="Ye J."/>
            <person name="Zhan M."/>
            <person name="Zhang W."/>
            <person name="Zhang H."/>
            <person name="Zhao Q."/>
            <person name="Zheng L."/>
            <person name="Zhong F."/>
            <person name="Zhong W."/>
            <person name="Zhu S."/>
            <person name="Zhao S."/>
            <person name="Gilbert D."/>
            <person name="Baumhueter S."/>
            <person name="Spier G."/>
            <person name="Carter C."/>
            <person name="Cravchik A."/>
            <person name="Woodage T."/>
            <person name="Ali F."/>
            <person name="An H."/>
            <person name="Awe A."/>
            <person name="Baldwin D."/>
            <person name="Baden H."/>
            <person name="Barnstead M."/>
            <person name="Barrow I."/>
            <person name="Beeson K."/>
            <person name="Busam D."/>
            <person name="Carver A."/>
            <person name="Center A."/>
            <person name="Cheng M.L."/>
            <person name="Curry L."/>
            <person name="Danaher S."/>
            <person name="Davenport L."/>
            <person name="Desilets R."/>
            <person name="Dietz S."/>
            <person name="Dodson K."/>
            <person name="Doup L."/>
            <person name="Ferriera S."/>
            <person name="Garg N."/>
            <person name="Gluecksmann A."/>
            <person name="Hart B."/>
            <person name="Haynes J."/>
            <person name="Haynes C."/>
            <person name="Heiner C."/>
            <person name="Hladun S."/>
            <person name="Hostin D."/>
            <person name="Houck J."/>
            <person name="Howland T."/>
            <person name="Ibegwam C."/>
            <person name="Johnson J."/>
            <person name="Kalush F."/>
            <person name="Kline L."/>
            <person name="Koduru S."/>
            <person name="Love A."/>
            <person name="Mann F."/>
            <person name="May D."/>
            <person name="McCawley S."/>
            <person name="McIntosh T."/>
            <person name="McMullen I."/>
            <person name="Moy M."/>
            <person name="Moy L."/>
            <person name="Murphy B."/>
            <person name="Nelson K."/>
            <person name="Pfannkoch C."/>
            <person name="Pratts E."/>
            <person name="Puri V."/>
            <person name="Qureshi H."/>
            <person name="Reardon M."/>
            <person name="Rodriguez R."/>
            <person name="Rogers Y.H."/>
            <person name="Romblad D."/>
            <person name="Ruhfel B."/>
            <person name="Scott R."/>
            <person name="Sitter C."/>
            <person name="Smallwood M."/>
            <person name="Stewart E."/>
            <person name="Strong R."/>
            <person name="Suh E."/>
            <person name="Thomas R."/>
            <person name="Tint N.N."/>
            <person name="Tse S."/>
            <person name="Vech C."/>
            <person name="Wang G."/>
            <person name="Wetter J."/>
            <person name="Williams S."/>
            <person name="Williams M."/>
            <person name="Windsor S."/>
            <person name="Winn-Deen E."/>
            <person name="Wolfe K."/>
            <person name="Zaveri J."/>
            <person name="Zaveri K."/>
            <person name="Abril J.F."/>
            <person name="Guigo R."/>
            <person name="Campbell M.J."/>
            <person name="Sjolander K.V."/>
            <person name="Karlak B."/>
            <person name="Kejariwal A."/>
            <person name="Mi H."/>
            <person name="Lazareva B."/>
            <person name="Hatton T."/>
            <person name="Narechania A."/>
            <person name="Diemer K."/>
            <person name="Muruganujan A."/>
            <person name="Guo N."/>
            <person name="Sato S."/>
            <person name="Bafna V."/>
            <person name="Istrail S."/>
            <person name="Lippert R."/>
            <person name="Schwartz R."/>
            <person name="Walenz B."/>
            <person name="Yooseph S."/>
            <person name="Allen D."/>
            <person name="Basu A."/>
            <person name="Baxendale J."/>
            <person name="Blick L."/>
            <person name="Caminha M."/>
            <person name="Carnes-Stine J."/>
            <person name="Caulk P."/>
            <person name="Chiang Y.H."/>
            <person name="Coyne M."/>
            <person name="Dahlke C."/>
            <person name="Mays A."/>
            <person name="Dombroski M."/>
            <person name="Donnelly M."/>
            <person name="Ely D."/>
            <person name="Esparham S."/>
            <person name="Fosler C."/>
            <person name="Gire H."/>
            <person name="Glanowski S."/>
            <person name="Glasser K."/>
            <person name="Glodek A."/>
            <person name="Gorokhov M."/>
            <person name="Graham K."/>
            <person name="Gropman B."/>
            <person name="Harris M."/>
            <person name="Heil J."/>
            <person name="Henderson S."/>
            <person name="Hoover J."/>
            <person name="Jennings D."/>
            <person name="Jordan C."/>
            <person name="Jordan J."/>
            <person name="Kasha J."/>
            <person name="Kagan L."/>
            <person name="Kraft C."/>
            <person name="Levitsky A."/>
            <person name="Lewis M."/>
            <person name="Liu X."/>
            <person name="Lopez J."/>
            <person name="Ma D."/>
            <person name="Majoros W."/>
            <person name="McDaniel J."/>
            <person name="Murphy S."/>
            <person name="Newman M."/>
            <person name="Nguyen T."/>
            <person name="Nguyen N."/>
            <person name="Nodell M."/>
            <person name="Pan S."/>
            <person name="Peck J."/>
            <person name="Peterson M."/>
            <person name="Rowe W."/>
            <person name="Sanders R."/>
            <person name="Scott J."/>
            <person name="Simpson M."/>
            <person name="Smith T."/>
            <person name="Sprague A."/>
            <person name="Stockwell T."/>
            <person name="Turner R."/>
            <person name="Venter E."/>
            <person name="Wang M."/>
            <person name="Wen M."/>
            <person name="Wu D."/>
            <person name="Wu M."/>
            <person name="Xia A."/>
            <person name="Zandieh A."/>
            <person name="Zhu X."/>
        </authorList>
    </citation>
    <scope>NUCLEOTIDE SEQUENCE</scope>
</reference>
<evidence type="ECO:0000313" key="1">
    <source>
        <dbReference type="EMBL" id="AAF71043.1"/>
    </source>
</evidence>